<keyword evidence="1" id="KW-0472">Membrane</keyword>
<evidence type="ECO:0000313" key="2">
    <source>
        <dbReference type="EMBL" id="AUM12431.1"/>
    </source>
</evidence>
<protein>
    <recommendedName>
        <fullName evidence="4">Prepilin-type cleavage/methylation domain-containing protein</fullName>
    </recommendedName>
</protein>
<dbReference type="Pfam" id="PF07963">
    <property type="entry name" value="N_methyl"/>
    <property type="match status" value="1"/>
</dbReference>
<proteinExistence type="predicted"/>
<dbReference type="AlphaFoldDB" id="A0A2K9LJU0"/>
<feature type="transmembrane region" description="Helical" evidence="1">
    <location>
        <begin position="12"/>
        <end position="34"/>
    </location>
</feature>
<dbReference type="KEGG" id="kak:Kalk_08370"/>
<gene>
    <name evidence="2" type="ORF">Kalk_08370</name>
</gene>
<keyword evidence="1" id="KW-0812">Transmembrane</keyword>
<evidence type="ECO:0000256" key="1">
    <source>
        <dbReference type="SAM" id="Phobius"/>
    </source>
</evidence>
<dbReference type="InterPro" id="IPR045584">
    <property type="entry name" value="Pilin-like"/>
</dbReference>
<dbReference type="SUPFAM" id="SSF54523">
    <property type="entry name" value="Pili subunits"/>
    <property type="match status" value="1"/>
</dbReference>
<dbReference type="EMBL" id="CP022684">
    <property type="protein sequence ID" value="AUM12431.1"/>
    <property type="molecule type" value="Genomic_DNA"/>
</dbReference>
<dbReference type="OrthoDB" id="6196589at2"/>
<dbReference type="Proteomes" id="UP000235116">
    <property type="component" value="Chromosome"/>
</dbReference>
<evidence type="ECO:0000313" key="3">
    <source>
        <dbReference type="Proteomes" id="UP000235116"/>
    </source>
</evidence>
<dbReference type="InterPro" id="IPR012902">
    <property type="entry name" value="N_methyl_site"/>
</dbReference>
<organism evidence="2 3">
    <name type="scientific">Ketobacter alkanivorans</name>
    <dbReference type="NCBI Taxonomy" id="1917421"/>
    <lineage>
        <taxon>Bacteria</taxon>
        <taxon>Pseudomonadati</taxon>
        <taxon>Pseudomonadota</taxon>
        <taxon>Gammaproteobacteria</taxon>
        <taxon>Pseudomonadales</taxon>
        <taxon>Ketobacteraceae</taxon>
        <taxon>Ketobacter</taxon>
    </lineage>
</organism>
<dbReference type="RefSeq" id="WP_101893797.1">
    <property type="nucleotide sequence ID" value="NZ_CP022684.1"/>
</dbReference>
<dbReference type="NCBIfam" id="TIGR02532">
    <property type="entry name" value="IV_pilin_GFxxxE"/>
    <property type="match status" value="1"/>
</dbReference>
<dbReference type="Gene3D" id="3.30.700.10">
    <property type="entry name" value="Glycoprotein, Type 4 Pilin"/>
    <property type="match status" value="1"/>
</dbReference>
<keyword evidence="1" id="KW-1133">Transmembrane helix</keyword>
<accession>A0A2K9LJU0</accession>
<sequence length="162" mass="16816">MTSAGSKNGFTLIELITVITIIGVLAVVVGPRFASSDVYEIRTFYDDVLKATRYAQAKAAGSGCITQIDFTASGFRVSVDSDCDSTNGFVAADIVNPGDFESGFTELDALPTGTTYSATVDPLLFDGRGRAMNSSLAVLGSAAQITVGAYVITVEGATGYVQ</sequence>
<name>A0A2K9LJU0_9GAMM</name>
<keyword evidence="3" id="KW-1185">Reference proteome</keyword>
<reference evidence="3" key="1">
    <citation type="submission" date="2017-08" db="EMBL/GenBank/DDBJ databases">
        <title>Direct submision.</title>
        <authorList>
            <person name="Kim S.-J."/>
            <person name="Rhee S.-K."/>
        </authorList>
    </citation>
    <scope>NUCLEOTIDE SEQUENCE [LARGE SCALE GENOMIC DNA]</scope>
    <source>
        <strain evidence="3">GI5</strain>
    </source>
</reference>
<evidence type="ECO:0008006" key="4">
    <source>
        <dbReference type="Google" id="ProtNLM"/>
    </source>
</evidence>